<protein>
    <submittedName>
        <fullName evidence="2">DNA polymerase III subunit delta</fullName>
        <ecNumber evidence="2">2.7.7.7</ecNumber>
    </submittedName>
</protein>
<dbReference type="PANTHER" id="PTHR11669:SF8">
    <property type="entry name" value="DNA POLYMERASE III SUBUNIT DELTA"/>
    <property type="match status" value="1"/>
</dbReference>
<evidence type="ECO:0000313" key="3">
    <source>
        <dbReference type="Proteomes" id="UP000193900"/>
    </source>
</evidence>
<accession>A0A1Y5TM32</accession>
<dbReference type="GO" id="GO:0006261">
    <property type="term" value="P:DNA-templated DNA replication"/>
    <property type="evidence" value="ECO:0007669"/>
    <property type="project" value="TreeGrafter"/>
</dbReference>
<dbReference type="PANTHER" id="PTHR11669">
    <property type="entry name" value="REPLICATION FACTOR C / DNA POLYMERASE III GAMMA-TAU SUBUNIT"/>
    <property type="match status" value="1"/>
</dbReference>
<name>A0A1Y5TM32_9RHOB</name>
<dbReference type="RefSeq" id="WP_085880011.1">
    <property type="nucleotide sequence ID" value="NZ_FWFZ01000019.1"/>
</dbReference>
<dbReference type="InterPro" id="IPR050238">
    <property type="entry name" value="DNA_Rep/Repair_Clamp_Loader"/>
</dbReference>
<dbReference type="Proteomes" id="UP000193900">
    <property type="component" value="Unassembled WGS sequence"/>
</dbReference>
<dbReference type="Gene3D" id="3.40.50.300">
    <property type="entry name" value="P-loop containing nucleotide triphosphate hydrolases"/>
    <property type="match status" value="1"/>
</dbReference>
<dbReference type="SUPFAM" id="SSF52540">
    <property type="entry name" value="P-loop containing nucleoside triphosphate hydrolases"/>
    <property type="match status" value="1"/>
</dbReference>
<dbReference type="OrthoDB" id="9811073at2"/>
<sequence>MSVSTDLPEPDRLPGAPHPRDTPRLFGQDRAEADFLDAYASGRLHSGWLLSGPKGIGKATLAWKIATFLLAEPAQADGGLFGPPPPPTSLHVDPEHPDARLIRSGAHPRLHVLRRGPNDKGDRLSAEIRAEVVRGMKRFFQMSATDGGRRAVIVDAADEMNVAAANSLLKELEEPPARTTLLLVAHRPSRLLPTIRSRCRELRLSLLGPEDLARALDQSGIDIPETEAMTALSGGSVGEAIRLVQGDGLALYADLVRLFSDLPRLDRPAALKLADSCAGRQNDARFEMALDLVDRFLSRTARAGLMGEPAVQGAPGEARLLTRLAPEVRAARTWANLSQTLIDRSRHGRAVNLDPASLILDMVFKIEETARHTTVSEAKA</sequence>
<feature type="region of interest" description="Disordered" evidence="1">
    <location>
        <begin position="1"/>
        <end position="24"/>
    </location>
</feature>
<gene>
    <name evidence="2" type="primary">holB</name>
    <name evidence="2" type="ORF">ROA7023_03212</name>
</gene>
<dbReference type="AlphaFoldDB" id="A0A1Y5TM32"/>
<dbReference type="EMBL" id="FWFZ01000019">
    <property type="protein sequence ID" value="SLN67096.1"/>
    <property type="molecule type" value="Genomic_DNA"/>
</dbReference>
<dbReference type="Pfam" id="PF13177">
    <property type="entry name" value="DNA_pol3_delta2"/>
    <property type="match status" value="1"/>
</dbReference>
<dbReference type="InterPro" id="IPR027417">
    <property type="entry name" value="P-loop_NTPase"/>
</dbReference>
<reference evidence="2 3" key="1">
    <citation type="submission" date="2017-03" db="EMBL/GenBank/DDBJ databases">
        <authorList>
            <person name="Afonso C.L."/>
            <person name="Miller P.J."/>
            <person name="Scott M.A."/>
            <person name="Spackman E."/>
            <person name="Goraichik I."/>
            <person name="Dimitrov K.M."/>
            <person name="Suarez D.L."/>
            <person name="Swayne D.E."/>
        </authorList>
    </citation>
    <scope>NUCLEOTIDE SEQUENCE [LARGE SCALE GENOMIC DNA]</scope>
    <source>
        <strain evidence="2 3">CECT 7023</strain>
    </source>
</reference>
<dbReference type="EC" id="2.7.7.7" evidence="2"/>
<keyword evidence="2" id="KW-0808">Transferase</keyword>
<dbReference type="NCBIfam" id="NF005677">
    <property type="entry name" value="PRK07471.1"/>
    <property type="match status" value="1"/>
</dbReference>
<evidence type="ECO:0000256" key="1">
    <source>
        <dbReference type="SAM" id="MobiDB-lite"/>
    </source>
</evidence>
<keyword evidence="3" id="KW-1185">Reference proteome</keyword>
<dbReference type="GO" id="GO:0003887">
    <property type="term" value="F:DNA-directed DNA polymerase activity"/>
    <property type="evidence" value="ECO:0007669"/>
    <property type="project" value="UniProtKB-EC"/>
</dbReference>
<proteinExistence type="predicted"/>
<organism evidence="2 3">
    <name type="scientific">Roseisalinus antarcticus</name>
    <dbReference type="NCBI Taxonomy" id="254357"/>
    <lineage>
        <taxon>Bacteria</taxon>
        <taxon>Pseudomonadati</taxon>
        <taxon>Pseudomonadota</taxon>
        <taxon>Alphaproteobacteria</taxon>
        <taxon>Rhodobacterales</taxon>
        <taxon>Roseobacteraceae</taxon>
        <taxon>Roseisalinus</taxon>
    </lineage>
</organism>
<keyword evidence="2" id="KW-0548">Nucleotidyltransferase</keyword>
<dbReference type="GO" id="GO:0009360">
    <property type="term" value="C:DNA polymerase III complex"/>
    <property type="evidence" value="ECO:0007669"/>
    <property type="project" value="TreeGrafter"/>
</dbReference>
<evidence type="ECO:0000313" key="2">
    <source>
        <dbReference type="EMBL" id="SLN67096.1"/>
    </source>
</evidence>